<feature type="chain" id="PRO_5046307969" evidence="1">
    <location>
        <begin position="26"/>
        <end position="130"/>
    </location>
</feature>
<feature type="signal peptide" evidence="1">
    <location>
        <begin position="1"/>
        <end position="25"/>
    </location>
</feature>
<dbReference type="EMBL" id="JAAATX020000016">
    <property type="protein sequence ID" value="MBU9699935.1"/>
    <property type="molecule type" value="Genomic_DNA"/>
</dbReference>
<sequence>MGGFRKYLRAVALLCALAAPLAARADADIPDDPVHFFATCAGRMSALMEHQWIVDGPASEVTKARRDAVVEVLEAMMPRGDGARVMGWRVEAKAAHAALLGQVRHGPEAVRARAERRALALIAECEAFLS</sequence>
<keyword evidence="3" id="KW-1185">Reference proteome</keyword>
<dbReference type="RefSeq" id="WP_161763992.1">
    <property type="nucleotide sequence ID" value="NZ_JAAATX020000016.1"/>
</dbReference>
<evidence type="ECO:0000313" key="3">
    <source>
        <dbReference type="Proteomes" id="UP000731907"/>
    </source>
</evidence>
<proteinExistence type="predicted"/>
<organism evidence="2 3">
    <name type="scientific">Paragemmobacter amnigenus</name>
    <dbReference type="NCBI Taxonomy" id="2852097"/>
    <lineage>
        <taxon>Bacteria</taxon>
        <taxon>Pseudomonadati</taxon>
        <taxon>Pseudomonadota</taxon>
        <taxon>Alphaproteobacteria</taxon>
        <taxon>Rhodobacterales</taxon>
        <taxon>Paracoccaceae</taxon>
        <taxon>Paragemmobacter</taxon>
    </lineage>
</organism>
<evidence type="ECO:0000256" key="1">
    <source>
        <dbReference type="SAM" id="SignalP"/>
    </source>
</evidence>
<keyword evidence="1" id="KW-0732">Signal</keyword>
<reference evidence="2 3" key="1">
    <citation type="submission" date="2021-06" db="EMBL/GenBank/DDBJ databases">
        <title>Rhodobacteraceae bacterium strain HSP-20.</title>
        <authorList>
            <person name="Chen W.-M."/>
        </authorList>
    </citation>
    <scope>NUCLEOTIDE SEQUENCE [LARGE SCALE GENOMIC DNA]</scope>
    <source>
        <strain evidence="2 3">HSP-20</strain>
    </source>
</reference>
<protein>
    <submittedName>
        <fullName evidence="2">Uncharacterized protein</fullName>
    </submittedName>
</protein>
<gene>
    <name evidence="2" type="ORF">GU927_019005</name>
</gene>
<name>A0ABS6J857_9RHOB</name>
<dbReference type="Proteomes" id="UP000731907">
    <property type="component" value="Unassembled WGS sequence"/>
</dbReference>
<evidence type="ECO:0000313" key="2">
    <source>
        <dbReference type="EMBL" id="MBU9699935.1"/>
    </source>
</evidence>
<accession>A0ABS6J857</accession>
<comment type="caution">
    <text evidence="2">The sequence shown here is derived from an EMBL/GenBank/DDBJ whole genome shotgun (WGS) entry which is preliminary data.</text>
</comment>